<evidence type="ECO:0000313" key="1">
    <source>
        <dbReference type="EMBL" id="MPM32774.1"/>
    </source>
</evidence>
<comment type="caution">
    <text evidence="1">The sequence shown here is derived from an EMBL/GenBank/DDBJ whole genome shotgun (WGS) entry which is preliminary data.</text>
</comment>
<proteinExistence type="predicted"/>
<dbReference type="EMBL" id="VSSQ01006461">
    <property type="protein sequence ID" value="MPM32774.1"/>
    <property type="molecule type" value="Genomic_DNA"/>
</dbReference>
<accession>A0A644Z3S9</accession>
<name>A0A644Z3S9_9ZZZZ</name>
<dbReference type="AlphaFoldDB" id="A0A644Z3S9"/>
<gene>
    <name evidence="1" type="ORF">SDC9_79339</name>
</gene>
<sequence length="184" mass="21110">MLLSHIGPIPLGLQKQGLSALFRCWVRRLQTGDRPHISGIYLINFFENQSVARRTCAFLLRSQQKVKAQKRRPVGNQLTVCFSKCMSTKKRRIPCGIQRQLTSIPTPFIMAQIKPLISHWMFLHPVAHGEADASNICFTYEGLFCLPLSFVTNFTGLFWVCQLVRKIKFPVTRYCARKSLIKVI</sequence>
<protein>
    <submittedName>
        <fullName evidence="1">Uncharacterized protein</fullName>
    </submittedName>
</protein>
<organism evidence="1">
    <name type="scientific">bioreactor metagenome</name>
    <dbReference type="NCBI Taxonomy" id="1076179"/>
    <lineage>
        <taxon>unclassified sequences</taxon>
        <taxon>metagenomes</taxon>
        <taxon>ecological metagenomes</taxon>
    </lineage>
</organism>
<reference evidence="1" key="1">
    <citation type="submission" date="2019-08" db="EMBL/GenBank/DDBJ databases">
        <authorList>
            <person name="Kucharzyk K."/>
            <person name="Murdoch R.W."/>
            <person name="Higgins S."/>
            <person name="Loffler F."/>
        </authorList>
    </citation>
    <scope>NUCLEOTIDE SEQUENCE</scope>
</reference>